<dbReference type="Proteomes" id="UP001295423">
    <property type="component" value="Unassembled WGS sequence"/>
</dbReference>
<dbReference type="PANTHER" id="PTHR33418">
    <property type="entry name" value="HELICASE-ASSOCIATED"/>
    <property type="match status" value="1"/>
</dbReference>
<organism evidence="3 4">
    <name type="scientific">Cylindrotheca closterium</name>
    <dbReference type="NCBI Taxonomy" id="2856"/>
    <lineage>
        <taxon>Eukaryota</taxon>
        <taxon>Sar</taxon>
        <taxon>Stramenopiles</taxon>
        <taxon>Ochrophyta</taxon>
        <taxon>Bacillariophyta</taxon>
        <taxon>Bacillariophyceae</taxon>
        <taxon>Bacillariophycidae</taxon>
        <taxon>Bacillariales</taxon>
        <taxon>Bacillariaceae</taxon>
        <taxon>Cylindrotheca</taxon>
    </lineage>
</organism>
<dbReference type="EMBL" id="CAKOGP040000591">
    <property type="protein sequence ID" value="CAJ1937045.1"/>
    <property type="molecule type" value="Genomic_DNA"/>
</dbReference>
<evidence type="ECO:0000313" key="4">
    <source>
        <dbReference type="Proteomes" id="UP001295423"/>
    </source>
</evidence>
<dbReference type="AlphaFoldDB" id="A0AAD2CUS6"/>
<reference evidence="3" key="1">
    <citation type="submission" date="2023-08" db="EMBL/GenBank/DDBJ databases">
        <authorList>
            <person name="Audoor S."/>
            <person name="Bilcke G."/>
        </authorList>
    </citation>
    <scope>NUCLEOTIDE SEQUENCE</scope>
</reference>
<dbReference type="Gene3D" id="6.10.140.530">
    <property type="match status" value="2"/>
</dbReference>
<feature type="domain" description="Helicase-associated" evidence="2">
    <location>
        <begin position="207"/>
        <end position="272"/>
    </location>
</feature>
<dbReference type="Pfam" id="PF03457">
    <property type="entry name" value="HA"/>
    <property type="match status" value="2"/>
</dbReference>
<dbReference type="PANTHER" id="PTHR33418:SF1">
    <property type="entry name" value="HELICASE-ASSOCIATED DOMAIN-CONTAINING PROTEIN"/>
    <property type="match status" value="1"/>
</dbReference>
<evidence type="ECO:0000256" key="1">
    <source>
        <dbReference type="SAM" id="MobiDB-lite"/>
    </source>
</evidence>
<comment type="caution">
    <text evidence="3">The sequence shown here is derived from an EMBL/GenBank/DDBJ whole genome shotgun (WGS) entry which is preliminary data.</text>
</comment>
<feature type="region of interest" description="Disordered" evidence="1">
    <location>
        <begin position="104"/>
        <end position="126"/>
    </location>
</feature>
<keyword evidence="4" id="KW-1185">Reference proteome</keyword>
<accession>A0AAD2CUS6</accession>
<evidence type="ECO:0000313" key="3">
    <source>
        <dbReference type="EMBL" id="CAJ1937045.1"/>
    </source>
</evidence>
<feature type="compositionally biased region" description="Low complexity" evidence="1">
    <location>
        <begin position="115"/>
        <end position="126"/>
    </location>
</feature>
<gene>
    <name evidence="3" type="ORF">CYCCA115_LOCUS5486</name>
</gene>
<feature type="region of interest" description="Disordered" evidence="1">
    <location>
        <begin position="44"/>
        <end position="67"/>
    </location>
</feature>
<evidence type="ECO:0000259" key="2">
    <source>
        <dbReference type="Pfam" id="PF03457"/>
    </source>
</evidence>
<name>A0AAD2CUS6_9STRA</name>
<sequence length="292" mass="33624">MISISHQGPLLSMNTFPQFNNSLQDECITDLLSSAPEMMIDPLPLHPKSMSSLPKTSSELEPRPIHPKQVSLSDLKAPSLPESIKQYCDEYIALLGPLAVQAPAKKSTKVERRNSGSSESETSSTNGIGYHAFQNERWMDRFQELVEFYQREGHFNVPYKSNTTLFQWVKRQRHQFKLRSMGEHSNLTLDRIHQLDQIGFVWNSHLAAWNDKFKELKDFKMIQGHCFVPCTYNGSSKLSTWIKRQRRQYRKFMAGQQSTLDASRIEKLEKLGLVWDYYAGKDKDGTASSDEE</sequence>
<dbReference type="InterPro" id="IPR005114">
    <property type="entry name" value="Helicase_assoc"/>
</dbReference>
<proteinExistence type="predicted"/>
<feature type="domain" description="Helicase-associated" evidence="2">
    <location>
        <begin position="135"/>
        <end position="200"/>
    </location>
</feature>
<protein>
    <recommendedName>
        <fullName evidence="2">Helicase-associated domain-containing protein</fullName>
    </recommendedName>
</protein>